<evidence type="ECO:0000313" key="1">
    <source>
        <dbReference type="EMBL" id="JAD58598.1"/>
    </source>
</evidence>
<proteinExistence type="predicted"/>
<protein>
    <submittedName>
        <fullName evidence="1">Uncharacterized protein</fullName>
    </submittedName>
</protein>
<dbReference type="AlphaFoldDB" id="A0A0A9B8Z6"/>
<sequence length="38" mass="4484">MRSKKSVAYFTANRSKIPNRLTKGRAKKTMIQDTDERR</sequence>
<reference evidence="1" key="2">
    <citation type="journal article" date="2015" name="Data Brief">
        <title>Shoot transcriptome of the giant reed, Arundo donax.</title>
        <authorList>
            <person name="Barrero R.A."/>
            <person name="Guerrero F.D."/>
            <person name="Moolhuijzen P."/>
            <person name="Goolsby J.A."/>
            <person name="Tidwell J."/>
            <person name="Bellgard S.E."/>
            <person name="Bellgard M.I."/>
        </authorList>
    </citation>
    <scope>NUCLEOTIDE SEQUENCE</scope>
    <source>
        <tissue evidence="1">Shoot tissue taken approximately 20 cm above the soil surface</tissue>
    </source>
</reference>
<organism evidence="1">
    <name type="scientific">Arundo donax</name>
    <name type="common">Giant reed</name>
    <name type="synonym">Donax arundinaceus</name>
    <dbReference type="NCBI Taxonomy" id="35708"/>
    <lineage>
        <taxon>Eukaryota</taxon>
        <taxon>Viridiplantae</taxon>
        <taxon>Streptophyta</taxon>
        <taxon>Embryophyta</taxon>
        <taxon>Tracheophyta</taxon>
        <taxon>Spermatophyta</taxon>
        <taxon>Magnoliopsida</taxon>
        <taxon>Liliopsida</taxon>
        <taxon>Poales</taxon>
        <taxon>Poaceae</taxon>
        <taxon>PACMAD clade</taxon>
        <taxon>Arundinoideae</taxon>
        <taxon>Arundineae</taxon>
        <taxon>Arundo</taxon>
    </lineage>
</organism>
<reference evidence="1" key="1">
    <citation type="submission" date="2014-09" db="EMBL/GenBank/DDBJ databases">
        <authorList>
            <person name="Magalhaes I.L.F."/>
            <person name="Oliveira U."/>
            <person name="Santos F.R."/>
            <person name="Vidigal T.H.D.A."/>
            <person name="Brescovit A.D."/>
            <person name="Santos A.J."/>
        </authorList>
    </citation>
    <scope>NUCLEOTIDE SEQUENCE</scope>
    <source>
        <tissue evidence="1">Shoot tissue taken approximately 20 cm above the soil surface</tissue>
    </source>
</reference>
<name>A0A0A9B8Z6_ARUDO</name>
<accession>A0A0A9B8Z6</accession>
<dbReference type="EMBL" id="GBRH01239297">
    <property type="protein sequence ID" value="JAD58598.1"/>
    <property type="molecule type" value="Transcribed_RNA"/>
</dbReference>